<dbReference type="GO" id="GO:0006367">
    <property type="term" value="P:transcription initiation at RNA polymerase II promoter"/>
    <property type="evidence" value="ECO:0007669"/>
    <property type="project" value="InterPro"/>
</dbReference>
<dbReference type="GeneID" id="30037718"/>
<dbReference type="GO" id="GO:0005672">
    <property type="term" value="C:transcription factor TFIIA complex"/>
    <property type="evidence" value="ECO:0007669"/>
    <property type="project" value="InterPro"/>
</dbReference>
<evidence type="ECO:0000256" key="3">
    <source>
        <dbReference type="ARBA" id="ARBA00023163"/>
    </source>
</evidence>
<evidence type="ECO:0000256" key="1">
    <source>
        <dbReference type="ARBA" id="ARBA00004123"/>
    </source>
</evidence>
<dbReference type="AlphaFoldDB" id="A0A161HKR6"/>
<accession>A0A161HKR6</accession>
<dbReference type="OrthoDB" id="6275927at2759"/>
<evidence type="ECO:0000256" key="2">
    <source>
        <dbReference type="ARBA" id="ARBA00010059"/>
    </source>
</evidence>
<dbReference type="PANTHER" id="PTHR12694">
    <property type="entry name" value="TRANSCRIPTION INITIATION FACTOR IIA SUBUNIT 1"/>
    <property type="match status" value="1"/>
</dbReference>
<evidence type="ECO:0000256" key="5">
    <source>
        <dbReference type="SAM" id="MobiDB-lite"/>
    </source>
</evidence>
<dbReference type="RefSeq" id="XP_018734885.1">
    <property type="nucleotide sequence ID" value="XM_018882614.1"/>
</dbReference>
<gene>
    <name evidence="6" type="primary">TOA1</name>
    <name evidence="6" type="ORF">AWJ20_661</name>
</gene>
<comment type="similarity">
    <text evidence="2">Belongs to the TFIIA subunit 1 family.</text>
</comment>
<evidence type="ECO:0000313" key="6">
    <source>
        <dbReference type="EMBL" id="ANB12408.1"/>
    </source>
</evidence>
<dbReference type="SUPFAM" id="SSF47396">
    <property type="entry name" value="Transcription factor IIA (TFIIA), alpha-helical domain"/>
    <property type="match status" value="1"/>
</dbReference>
<proteinExistence type="inferred from homology"/>
<feature type="region of interest" description="Disordered" evidence="5">
    <location>
        <begin position="116"/>
        <end position="176"/>
    </location>
</feature>
<dbReference type="KEGG" id="slb:AWJ20_661"/>
<name>A0A161HKR6_9ASCO</name>
<reference evidence="6 7" key="1">
    <citation type="submission" date="2016-02" db="EMBL/GenBank/DDBJ databases">
        <title>Complete genome sequence and transcriptome regulation of the pentose utilising yeast Sugiyamaella lignohabitans.</title>
        <authorList>
            <person name="Bellasio M."/>
            <person name="Peymann A."/>
            <person name="Valli M."/>
            <person name="Sipitzky M."/>
            <person name="Graf A."/>
            <person name="Sauer M."/>
            <person name="Marx H."/>
            <person name="Mattanovich D."/>
        </authorList>
    </citation>
    <scope>NUCLEOTIDE SEQUENCE [LARGE SCALE GENOMIC DNA]</scope>
    <source>
        <strain evidence="6 7">CBS 10342</strain>
    </source>
</reference>
<keyword evidence="4" id="KW-0539">Nucleus</keyword>
<dbReference type="Gene3D" id="1.10.287.100">
    <property type="match status" value="1"/>
</dbReference>
<dbReference type="SUPFAM" id="SSF50784">
    <property type="entry name" value="Transcription factor IIA (TFIIA), beta-barrel domain"/>
    <property type="match status" value="1"/>
</dbReference>
<evidence type="ECO:0000256" key="4">
    <source>
        <dbReference type="ARBA" id="ARBA00023242"/>
    </source>
</evidence>
<dbReference type="InterPro" id="IPR009088">
    <property type="entry name" value="TFIIA_b-brl"/>
</dbReference>
<dbReference type="PANTHER" id="PTHR12694:SF8">
    <property type="entry name" value="TRANSCRIPTION INITIATION FACTOR IIA SUBUNIT 1"/>
    <property type="match status" value="1"/>
</dbReference>
<dbReference type="SMART" id="SM01371">
    <property type="entry name" value="TFIIA"/>
    <property type="match status" value="1"/>
</dbReference>
<protein>
    <submittedName>
        <fullName evidence="6">Toa1p</fullName>
    </submittedName>
</protein>
<feature type="compositionally biased region" description="Acidic residues" evidence="5">
    <location>
        <begin position="144"/>
        <end position="176"/>
    </location>
</feature>
<evidence type="ECO:0000313" key="7">
    <source>
        <dbReference type="Proteomes" id="UP000189580"/>
    </source>
</evidence>
<dbReference type="CDD" id="cd07976">
    <property type="entry name" value="TFIIA_alpha_beta_like"/>
    <property type="match status" value="1"/>
</dbReference>
<dbReference type="Pfam" id="PF03153">
    <property type="entry name" value="TFIIA"/>
    <property type="match status" value="2"/>
</dbReference>
<keyword evidence="3" id="KW-0804">Transcription</keyword>
<comment type="subcellular location">
    <subcellularLocation>
        <location evidence="1">Nucleus</location>
    </subcellularLocation>
</comment>
<organism evidence="6 7">
    <name type="scientific">Sugiyamaella lignohabitans</name>
    <dbReference type="NCBI Taxonomy" id="796027"/>
    <lineage>
        <taxon>Eukaryota</taxon>
        <taxon>Fungi</taxon>
        <taxon>Dikarya</taxon>
        <taxon>Ascomycota</taxon>
        <taxon>Saccharomycotina</taxon>
        <taxon>Dipodascomycetes</taxon>
        <taxon>Dipodascales</taxon>
        <taxon>Trichomonascaceae</taxon>
        <taxon>Sugiyamaella</taxon>
    </lineage>
</organism>
<dbReference type="Gene3D" id="2.30.18.10">
    <property type="entry name" value="Transcription factor IIA (TFIIA), beta-barrel domain"/>
    <property type="match status" value="1"/>
</dbReference>
<feature type="compositionally biased region" description="Gly residues" evidence="5">
    <location>
        <begin position="126"/>
        <end position="137"/>
    </location>
</feature>
<sequence>MSNDIVGKLYAEVIEGVVADSRPDFEDSGIDEATLMELKDIWQQRLSSFGVAKLPWDIEEEVLPPLPIAEPALEIPPQPTVPAANNPVRVKIEPSQPTTTAPPGIMLPTSSNVDARIRSNDLPRPNGGGLVLPGGGHITQADGPGDDDGLGDSDPDGINSDLDDSDDGLNSAAEDEDDDGGMIMLCLYDKVQRVKNKWKYVLKDGVANINGKDYVFSRGSGESEW</sequence>
<dbReference type="Proteomes" id="UP000189580">
    <property type="component" value="Chromosome a"/>
</dbReference>
<dbReference type="EMBL" id="CP014501">
    <property type="protein sequence ID" value="ANB12408.1"/>
    <property type="molecule type" value="Genomic_DNA"/>
</dbReference>
<dbReference type="InterPro" id="IPR004855">
    <property type="entry name" value="TFIIA_asu/bsu"/>
</dbReference>
<keyword evidence="7" id="KW-1185">Reference proteome</keyword>